<evidence type="ECO:0000313" key="2">
    <source>
        <dbReference type="EMBL" id="KAF4623116.1"/>
    </source>
</evidence>
<feature type="region of interest" description="Disordered" evidence="1">
    <location>
        <begin position="1"/>
        <end position="30"/>
    </location>
</feature>
<feature type="region of interest" description="Disordered" evidence="1">
    <location>
        <begin position="52"/>
        <end position="74"/>
    </location>
</feature>
<reference evidence="2 3" key="1">
    <citation type="submission" date="2019-12" db="EMBL/GenBank/DDBJ databases">
        <authorList>
            <person name="Floudas D."/>
            <person name="Bentzer J."/>
            <person name="Ahren D."/>
            <person name="Johansson T."/>
            <person name="Persson P."/>
            <person name="Tunlid A."/>
        </authorList>
    </citation>
    <scope>NUCLEOTIDE SEQUENCE [LARGE SCALE GENOMIC DNA]</scope>
    <source>
        <strain evidence="2 3">CBS 102.39</strain>
    </source>
</reference>
<dbReference type="EMBL" id="JAACJL010000001">
    <property type="protein sequence ID" value="KAF4623116.1"/>
    <property type="molecule type" value="Genomic_DNA"/>
</dbReference>
<dbReference type="Proteomes" id="UP000521872">
    <property type="component" value="Unassembled WGS sequence"/>
</dbReference>
<name>A0A8H4R5H3_9AGAR</name>
<evidence type="ECO:0000256" key="1">
    <source>
        <dbReference type="SAM" id="MobiDB-lite"/>
    </source>
</evidence>
<accession>A0A8H4R5H3</accession>
<sequence length="134" mass="14542">MAQSINPLSGSSRNQESMMPRSQPSVTLTENLLWSSPAMREGYRPEIKTSGIVEAIPPPGPNNAGASGSAGGQGAVNNHQSWWSGFVTAGKTLCRRLRGAMRRRAPNPHPRPPLIVNMTVASHTRVIEVIERYD</sequence>
<organism evidence="2 3">
    <name type="scientific">Agrocybe pediades</name>
    <dbReference type="NCBI Taxonomy" id="84607"/>
    <lineage>
        <taxon>Eukaryota</taxon>
        <taxon>Fungi</taxon>
        <taxon>Dikarya</taxon>
        <taxon>Basidiomycota</taxon>
        <taxon>Agaricomycotina</taxon>
        <taxon>Agaricomycetes</taxon>
        <taxon>Agaricomycetidae</taxon>
        <taxon>Agaricales</taxon>
        <taxon>Agaricineae</taxon>
        <taxon>Strophariaceae</taxon>
        <taxon>Agrocybe</taxon>
    </lineage>
</organism>
<comment type="caution">
    <text evidence="2">The sequence shown here is derived from an EMBL/GenBank/DDBJ whole genome shotgun (WGS) entry which is preliminary data.</text>
</comment>
<proteinExistence type="predicted"/>
<keyword evidence="3" id="KW-1185">Reference proteome</keyword>
<gene>
    <name evidence="2" type="ORF">D9613_001356</name>
</gene>
<protein>
    <submittedName>
        <fullName evidence="2">Uncharacterized protein</fullName>
    </submittedName>
</protein>
<dbReference type="AlphaFoldDB" id="A0A8H4R5H3"/>
<evidence type="ECO:0000313" key="3">
    <source>
        <dbReference type="Proteomes" id="UP000521872"/>
    </source>
</evidence>